<dbReference type="Pfam" id="PF04122">
    <property type="entry name" value="CW_binding_2"/>
    <property type="match status" value="1"/>
</dbReference>
<reference evidence="1" key="1">
    <citation type="submission" date="2014-07" db="EMBL/GenBank/DDBJ databases">
        <authorList>
            <person name="Hornung V.Bastian."/>
        </authorList>
    </citation>
    <scope>NUCLEOTIDE SEQUENCE</scope>
    <source>
        <strain evidence="1">PCE-S</strain>
    </source>
</reference>
<dbReference type="PATRIC" id="fig|49338.4.peg.5466"/>
<evidence type="ECO:0000313" key="1">
    <source>
        <dbReference type="EMBL" id="CDX04966.1"/>
    </source>
</evidence>
<dbReference type="RefSeq" id="WP_245281081.1">
    <property type="nucleotide sequence ID" value="NZ_LK996017.1"/>
</dbReference>
<sequence length="79" mass="7935">MFLASGQNFADALAGAAVVAQSNGWLILIGGTGTGQVSTTLTKAQVELLKAVKEKVKAAGAFGGPAAVSESVLEGWRNC</sequence>
<organism evidence="1">
    <name type="scientific">Desulfitobacterium hafniense</name>
    <name type="common">Desulfitobacterium frappieri</name>
    <dbReference type="NCBI Taxonomy" id="49338"/>
    <lineage>
        <taxon>Bacteria</taxon>
        <taxon>Bacillati</taxon>
        <taxon>Bacillota</taxon>
        <taxon>Clostridia</taxon>
        <taxon>Eubacteriales</taxon>
        <taxon>Desulfitobacteriaceae</taxon>
        <taxon>Desulfitobacterium</taxon>
    </lineage>
</organism>
<accession>A0A098BAQ5</accession>
<dbReference type="EMBL" id="LK996017">
    <property type="protein sequence ID" value="CDX04966.1"/>
    <property type="molecule type" value="Genomic_DNA"/>
</dbReference>
<dbReference type="InterPro" id="IPR007253">
    <property type="entry name" value="Cell_wall-bd_2"/>
</dbReference>
<dbReference type="AlphaFoldDB" id="A0A098BAQ5"/>
<protein>
    <submittedName>
        <fullName evidence="1">Cell wall binding repeat 2</fullName>
    </submittedName>
</protein>
<name>A0A098BAQ5_DESHA</name>
<proteinExistence type="predicted"/>
<gene>
    <name evidence="1" type="ORF">DPCES_5080</name>
</gene>